<accession>A0ABP0V2F3</accession>
<evidence type="ECO:0000313" key="1">
    <source>
        <dbReference type="EMBL" id="CAK9236630.1"/>
    </source>
</evidence>
<reference evidence="1" key="1">
    <citation type="submission" date="2024-02" db="EMBL/GenBank/DDBJ databases">
        <authorList>
            <consortium name="ELIXIR-Norway"/>
            <consortium name="Elixir Norway"/>
        </authorList>
    </citation>
    <scope>NUCLEOTIDE SEQUENCE</scope>
</reference>
<name>A0ABP0V2F3_9BRYO</name>
<organism evidence="1 2">
    <name type="scientific">Sphagnum troendelagicum</name>
    <dbReference type="NCBI Taxonomy" id="128251"/>
    <lineage>
        <taxon>Eukaryota</taxon>
        <taxon>Viridiplantae</taxon>
        <taxon>Streptophyta</taxon>
        <taxon>Embryophyta</taxon>
        <taxon>Bryophyta</taxon>
        <taxon>Sphagnophytina</taxon>
        <taxon>Sphagnopsida</taxon>
        <taxon>Sphagnales</taxon>
        <taxon>Sphagnaceae</taxon>
        <taxon>Sphagnum</taxon>
    </lineage>
</organism>
<evidence type="ECO:0000313" key="2">
    <source>
        <dbReference type="Proteomes" id="UP001497512"/>
    </source>
</evidence>
<keyword evidence="2" id="KW-1185">Reference proteome</keyword>
<dbReference type="PANTHER" id="PTHR37067:SF3">
    <property type="entry name" value="PX DOMAIN-CONTAINING PROTEIN"/>
    <property type="match status" value="1"/>
</dbReference>
<dbReference type="EMBL" id="OZ019901">
    <property type="protein sequence ID" value="CAK9236630.1"/>
    <property type="molecule type" value="Genomic_DNA"/>
</dbReference>
<dbReference type="PANTHER" id="PTHR37067">
    <property type="entry name" value="PX DOMAIN-CONTAINING PROTEIN"/>
    <property type="match status" value="1"/>
</dbReference>
<protein>
    <submittedName>
        <fullName evidence="1">Uncharacterized protein</fullName>
    </submittedName>
</protein>
<gene>
    <name evidence="1" type="ORF">CSSPTR1EN2_LOCUS23030</name>
</gene>
<dbReference type="Proteomes" id="UP001497512">
    <property type="component" value="Chromosome 9"/>
</dbReference>
<sequence length="80" mass="9070">MTDKKGTPFQKAHTLDFALEIVSMDVHGDVTVWFMDVKYIKWRAKLINVSTDGENTMTGRHVGVVTRLVDCTDNDVLRDS</sequence>
<proteinExistence type="predicted"/>